<sequence>MNKSLMKERFFQFIAALITGTLLGYLSHDLMNGIFNGFLIGIGFITGMELIRRVKKTN</sequence>
<dbReference type="AlphaFoldDB" id="A0A9E5DAI8"/>
<reference evidence="2" key="1">
    <citation type="journal article" date="2021" name="mSystems">
        <title>Bacteria and Archaea Synergistically Convert Glycine Betaine to Biogenic Methane in the Formosa Cold Seep of the South China Sea.</title>
        <authorList>
            <person name="Li L."/>
            <person name="Zhang W."/>
            <person name="Zhang S."/>
            <person name="Song L."/>
            <person name="Sun Q."/>
            <person name="Zhang H."/>
            <person name="Xiang H."/>
            <person name="Dong X."/>
        </authorList>
    </citation>
    <scope>NUCLEOTIDE SEQUENCE</scope>
    <source>
        <strain evidence="2">LLY</strain>
    </source>
</reference>
<comment type="caution">
    <text evidence="2">The sequence shown here is derived from an EMBL/GenBank/DDBJ whole genome shotgun (WGS) entry which is preliminary data.</text>
</comment>
<gene>
    <name evidence="2" type="ORF">KDK67_02950</name>
</gene>
<keyword evidence="3" id="KW-1185">Reference proteome</keyword>
<evidence type="ECO:0000313" key="3">
    <source>
        <dbReference type="Proteomes" id="UP001056766"/>
    </source>
</evidence>
<evidence type="ECO:0000313" key="2">
    <source>
        <dbReference type="EMBL" id="MCM1985977.1"/>
    </source>
</evidence>
<dbReference type="EMBL" id="JAGSOI010000007">
    <property type="protein sequence ID" value="MCM1985977.1"/>
    <property type="molecule type" value="Genomic_DNA"/>
</dbReference>
<name>A0A9E5DAI8_9EURY</name>
<keyword evidence="1" id="KW-0472">Membrane</keyword>
<protein>
    <submittedName>
        <fullName evidence="2">Uncharacterized protein</fullName>
    </submittedName>
</protein>
<evidence type="ECO:0000256" key="1">
    <source>
        <dbReference type="SAM" id="Phobius"/>
    </source>
</evidence>
<proteinExistence type="predicted"/>
<organism evidence="2 3">
    <name type="scientific">Methanococcoides seepicolus</name>
    <dbReference type="NCBI Taxonomy" id="2828780"/>
    <lineage>
        <taxon>Archaea</taxon>
        <taxon>Methanobacteriati</taxon>
        <taxon>Methanobacteriota</taxon>
        <taxon>Stenosarchaea group</taxon>
        <taxon>Methanomicrobia</taxon>
        <taxon>Methanosarcinales</taxon>
        <taxon>Methanosarcinaceae</taxon>
        <taxon>Methanococcoides</taxon>
    </lineage>
</organism>
<feature type="transmembrane region" description="Helical" evidence="1">
    <location>
        <begin position="10"/>
        <end position="27"/>
    </location>
</feature>
<accession>A0A9E5DAI8</accession>
<keyword evidence="1" id="KW-0812">Transmembrane</keyword>
<reference evidence="2" key="2">
    <citation type="submission" date="2021-04" db="EMBL/GenBank/DDBJ databases">
        <authorList>
            <person name="Dong X."/>
        </authorList>
    </citation>
    <scope>NUCLEOTIDE SEQUENCE</scope>
    <source>
        <strain evidence="2">LLY</strain>
    </source>
</reference>
<dbReference type="RefSeq" id="WP_250867348.1">
    <property type="nucleotide sequence ID" value="NZ_JAGSOI010000007.1"/>
</dbReference>
<dbReference type="Proteomes" id="UP001056766">
    <property type="component" value="Unassembled WGS sequence"/>
</dbReference>
<keyword evidence="1" id="KW-1133">Transmembrane helix</keyword>
<feature type="transmembrane region" description="Helical" evidence="1">
    <location>
        <begin position="33"/>
        <end position="51"/>
    </location>
</feature>